<dbReference type="GO" id="GO:0005975">
    <property type="term" value="P:carbohydrate metabolic process"/>
    <property type="evidence" value="ECO:0007669"/>
    <property type="project" value="InterPro"/>
</dbReference>
<dbReference type="Gene3D" id="1.50.10.10">
    <property type="match status" value="1"/>
</dbReference>
<dbReference type="Proteomes" id="UP000245845">
    <property type="component" value="Unassembled WGS sequence"/>
</dbReference>
<dbReference type="GO" id="GO:0030596">
    <property type="term" value="F:alpha-L-rhamnosidase activity"/>
    <property type="evidence" value="ECO:0007669"/>
    <property type="project" value="UniProtKB-EC"/>
</dbReference>
<keyword evidence="3" id="KW-0378">Hydrolase</keyword>
<dbReference type="Gene3D" id="2.60.120.260">
    <property type="entry name" value="Galactose-binding domain-like"/>
    <property type="match status" value="2"/>
</dbReference>
<evidence type="ECO:0000256" key="1">
    <source>
        <dbReference type="ARBA" id="ARBA00001445"/>
    </source>
</evidence>
<dbReference type="InterPro" id="IPR035396">
    <property type="entry name" value="Bac_rhamnosid6H"/>
</dbReference>
<reference evidence="8 9" key="1">
    <citation type="submission" date="2018-05" db="EMBL/GenBank/DDBJ databases">
        <title>The Hungate 1000. A catalogue of reference genomes from the rumen microbiome.</title>
        <authorList>
            <person name="Kelly W."/>
        </authorList>
    </citation>
    <scope>NUCLEOTIDE SEQUENCE [LARGE SCALE GENOMIC DNA]</scope>
    <source>
        <strain evidence="8 9">NLAE-zl-C242</strain>
    </source>
</reference>
<dbReference type="OrthoDB" id="9761045at2"/>
<comment type="catalytic activity">
    <reaction evidence="1">
        <text>Hydrolysis of terminal non-reducing alpha-L-rhamnose residues in alpha-L-rhamnosides.</text>
        <dbReference type="EC" id="3.2.1.40"/>
    </reaction>
</comment>
<feature type="domain" description="Alpha-L-rhamnosidase C-terminal" evidence="7">
    <location>
        <begin position="693"/>
        <end position="750"/>
    </location>
</feature>
<evidence type="ECO:0000256" key="2">
    <source>
        <dbReference type="ARBA" id="ARBA00012652"/>
    </source>
</evidence>
<dbReference type="InterPro" id="IPR012341">
    <property type="entry name" value="6hp_glycosidase-like_sf"/>
</dbReference>
<dbReference type="InterPro" id="IPR013737">
    <property type="entry name" value="Bac_rhamnosid_N"/>
</dbReference>
<proteinExistence type="predicted"/>
<dbReference type="EMBL" id="QGDL01000019">
    <property type="protein sequence ID" value="PWJ21518.1"/>
    <property type="molecule type" value="Genomic_DNA"/>
</dbReference>
<evidence type="ECO:0000259" key="7">
    <source>
        <dbReference type="Pfam" id="PF17390"/>
    </source>
</evidence>
<dbReference type="Pfam" id="PF17389">
    <property type="entry name" value="Bac_rhamnosid6H"/>
    <property type="match status" value="1"/>
</dbReference>
<dbReference type="Pfam" id="PF05592">
    <property type="entry name" value="Bac_rhamnosid"/>
    <property type="match status" value="1"/>
</dbReference>
<dbReference type="Pfam" id="PF17390">
    <property type="entry name" value="Bac_rhamnosid_C"/>
    <property type="match status" value="1"/>
</dbReference>
<evidence type="ECO:0000259" key="4">
    <source>
        <dbReference type="Pfam" id="PF05592"/>
    </source>
</evidence>
<feature type="domain" description="Alpha-L-rhamnosidase concanavalin-like" evidence="4">
    <location>
        <begin position="224"/>
        <end position="315"/>
    </location>
</feature>
<evidence type="ECO:0000259" key="5">
    <source>
        <dbReference type="Pfam" id="PF08531"/>
    </source>
</evidence>
<evidence type="ECO:0000259" key="6">
    <source>
        <dbReference type="Pfam" id="PF17389"/>
    </source>
</evidence>
<gene>
    <name evidence="8" type="ORF">A8806_1198</name>
</gene>
<dbReference type="RefSeq" id="WP_109733561.1">
    <property type="nucleotide sequence ID" value="NZ_BAAACK010000002.1"/>
</dbReference>
<organism evidence="8 9">
    <name type="scientific">Faecalicatena orotica</name>
    <dbReference type="NCBI Taxonomy" id="1544"/>
    <lineage>
        <taxon>Bacteria</taxon>
        <taxon>Bacillati</taxon>
        <taxon>Bacillota</taxon>
        <taxon>Clostridia</taxon>
        <taxon>Lachnospirales</taxon>
        <taxon>Lachnospiraceae</taxon>
        <taxon>Faecalicatena</taxon>
    </lineage>
</organism>
<evidence type="ECO:0000256" key="3">
    <source>
        <dbReference type="ARBA" id="ARBA00022801"/>
    </source>
</evidence>
<comment type="caution">
    <text evidence="8">The sequence shown here is derived from an EMBL/GenBank/DDBJ whole genome shotgun (WGS) entry which is preliminary data.</text>
</comment>
<dbReference type="PANTHER" id="PTHR33307:SF11">
    <property type="entry name" value="ALPHA-L-RHAMNOSIDASE"/>
    <property type="match status" value="1"/>
</dbReference>
<dbReference type="SUPFAM" id="SSF48208">
    <property type="entry name" value="Six-hairpin glycosidases"/>
    <property type="match status" value="1"/>
</dbReference>
<sequence length="788" mass="90842">MSELKQWITNGSKTPFYARKTAKVSKEVKKATAKVCGLGQFNFYINGEKVDDHILDPGWTDYRKIILYVTFDVTSYLKRGENVLGAEVGNGWFIKDDEHYTFTFPGFMPPNPNPYQPYGKNLVLAVTVDIEYEDGSREVIQTDDKWKVKEHMVQHSNVYGSETIDGSKAQNGWNRQDFDDSGWEHAYIVPACEAPVGKLQNQSQPPIRIIKEYEGLYLHDFNNRKIYDFSQNMSGILSLEVKGEKGKIIKIYPAEKLTPEGDADQIAKEWVTVDSCITYIIGQENQWETCEMKFTYFAGRYIAVEGLTDEDTGRTEMRNLRAYAITSAYEQSGTFSCDDERYNQIYHMIEKTVEANMVSVHTDCPTIERFAWQEPNHLMAASIMYMKNGESLWRKFLQDMRVGQHTKEDYFYDFSGNKFYPGDGMMPGQAPCYIPNVLPVPGMGSFYDIIPWGSTCILGTYWHYMFYGDRSIIEENYDAGLRYYKYLKTKLNKDGFINHGLGDWGNPEEGALARENIETAFLYADAVVLMQFAEITGRKQDLIMLQRDAADIRDNYNKKLLVQHPEGFWCYRTWDHPDELYLTQAGQALPLYWGLVPEDKEEDIVKAFHCVLEEKGAFIAGEVGLPYVIQTARRYGMNDLICQYILKPEHPSYYAFILAGETTLGEYWEENPRSHCHDMMGHIIEWYYNGIAGIIPIEPGFKKIVIRPYLPETMNEFCCTYKTRYGEIRVKVKAKGNTVEAELKVPQEIEYTFDGRNLKTPSHTQVVILEKQGIQGVSYEKEGRMLLL</sequence>
<dbReference type="Gene3D" id="2.60.420.10">
    <property type="entry name" value="Maltose phosphorylase, domain 3"/>
    <property type="match status" value="1"/>
</dbReference>
<dbReference type="AlphaFoldDB" id="A0A2Y9BPF1"/>
<feature type="domain" description="Alpha-L-rhamnosidase six-hairpin glycosidase" evidence="6">
    <location>
        <begin position="330"/>
        <end position="690"/>
    </location>
</feature>
<dbReference type="Pfam" id="PF08531">
    <property type="entry name" value="Bac_rhamnosid_N"/>
    <property type="match status" value="1"/>
</dbReference>
<keyword evidence="9" id="KW-1185">Reference proteome</keyword>
<dbReference type="EC" id="3.2.1.40" evidence="2"/>
<dbReference type="PANTHER" id="PTHR33307">
    <property type="entry name" value="ALPHA-RHAMNOSIDASE (EUROFUNG)"/>
    <property type="match status" value="1"/>
</dbReference>
<feature type="domain" description="Bacterial alpha-L-rhamnosidase N-terminal" evidence="5">
    <location>
        <begin position="26"/>
        <end position="210"/>
    </location>
</feature>
<protein>
    <recommendedName>
        <fullName evidence="2">alpha-L-rhamnosidase</fullName>
        <ecNumber evidence="2">3.2.1.40</ecNumber>
    </recommendedName>
</protein>
<evidence type="ECO:0000313" key="8">
    <source>
        <dbReference type="EMBL" id="PWJ21518.1"/>
    </source>
</evidence>
<evidence type="ECO:0000313" key="9">
    <source>
        <dbReference type="Proteomes" id="UP000245845"/>
    </source>
</evidence>
<dbReference type="InterPro" id="IPR016007">
    <property type="entry name" value="Alpha_rhamnosid"/>
</dbReference>
<name>A0A2Y9BPF1_9FIRM</name>
<dbReference type="InterPro" id="IPR035398">
    <property type="entry name" value="Bac_rhamnosid_C"/>
</dbReference>
<accession>A0A2Y9BPF1</accession>
<dbReference type="InterPro" id="IPR008902">
    <property type="entry name" value="Rhamnosid_concanavalin"/>
</dbReference>
<dbReference type="InterPro" id="IPR008928">
    <property type="entry name" value="6-hairpin_glycosidase_sf"/>
</dbReference>